<evidence type="ECO:0000256" key="3">
    <source>
        <dbReference type="ARBA" id="ARBA00022882"/>
    </source>
</evidence>
<evidence type="ECO:0000313" key="7">
    <source>
        <dbReference type="Proteomes" id="UP000826271"/>
    </source>
</evidence>
<keyword evidence="7" id="KW-1185">Reference proteome</keyword>
<dbReference type="PANTHER" id="PTHR45743:SF2">
    <property type="entry name" value="POTASSIUM CHANNEL AKT1"/>
    <property type="match status" value="1"/>
</dbReference>
<keyword evidence="5" id="KW-0407">Ion channel</keyword>
<keyword evidence="3" id="KW-0813">Transport</keyword>
<dbReference type="InterPro" id="IPR036770">
    <property type="entry name" value="Ankyrin_rpt-contain_sf"/>
</dbReference>
<keyword evidence="4" id="KW-0630">Potassium</keyword>
<dbReference type="SUPFAM" id="SSF81324">
    <property type="entry name" value="Voltage-gated potassium channels"/>
    <property type="match status" value="1"/>
</dbReference>
<keyword evidence="2" id="KW-0631">Potassium channel</keyword>
<sequence length="376" mass="41848">MTLPTVGYGDLHAENTSEMIFTIVNMFFNLGPVACRTGHVTNLVVYEASKTRKFVKRYRSSCLMFCKKESIASLPSRTYSFTFVLEVPDKLGVDKVYLFKGVSNDLLNQLHLKELKDPIMKGVLLETGEMLAEERMDIPLTPCFAALKGDKVLFGRLLDRGLDPNASDSKRTTALHQKDTNEGSVPLWEAMCVEPHNLKLLEEVVKCGANVTRPKNKNGTPLDKHLKELKDLIMKGVLLETGKLLAEERMDIPLTPCFAALKGDNVLFGRLLNRGLDPNASDSKTTMALLLLYHEVDPNRRASEGSVPLWEAMCGLNEQVVKLLVEIDAKLTTDDVGQFACNAVEPHNLKLLEEVVKCGANITRPKNKNDTPCSCW</sequence>
<dbReference type="PANTHER" id="PTHR45743">
    <property type="entry name" value="POTASSIUM CHANNEL AKT1"/>
    <property type="match status" value="1"/>
</dbReference>
<reference evidence="6" key="1">
    <citation type="submission" date="2019-10" db="EMBL/GenBank/DDBJ databases">
        <authorList>
            <person name="Zhang R."/>
            <person name="Pan Y."/>
            <person name="Wang J."/>
            <person name="Ma R."/>
            <person name="Yu S."/>
        </authorList>
    </citation>
    <scope>NUCLEOTIDE SEQUENCE</scope>
    <source>
        <strain evidence="6">LA-IB0</strain>
        <tissue evidence="6">Leaf</tissue>
    </source>
</reference>
<proteinExistence type="predicted"/>
<dbReference type="Gene3D" id="1.25.40.20">
    <property type="entry name" value="Ankyrin repeat-containing domain"/>
    <property type="match status" value="2"/>
</dbReference>
<evidence type="ECO:0000256" key="2">
    <source>
        <dbReference type="ARBA" id="ARBA00022826"/>
    </source>
</evidence>
<name>A0AAV6W9Y8_9LAMI</name>
<protein>
    <submittedName>
        <fullName evidence="6">Uncharacterized protein</fullName>
    </submittedName>
</protein>
<accession>A0AAV6W9Y8</accession>
<evidence type="ECO:0000256" key="4">
    <source>
        <dbReference type="ARBA" id="ARBA00022958"/>
    </source>
</evidence>
<keyword evidence="3" id="KW-0851">Voltage-gated channel</keyword>
<dbReference type="InterPro" id="IPR045319">
    <property type="entry name" value="KAT/AKT"/>
</dbReference>
<evidence type="ECO:0000256" key="1">
    <source>
        <dbReference type="ARBA" id="ARBA00022538"/>
    </source>
</evidence>
<organism evidence="6 7">
    <name type="scientific">Buddleja alternifolia</name>
    <dbReference type="NCBI Taxonomy" id="168488"/>
    <lineage>
        <taxon>Eukaryota</taxon>
        <taxon>Viridiplantae</taxon>
        <taxon>Streptophyta</taxon>
        <taxon>Embryophyta</taxon>
        <taxon>Tracheophyta</taxon>
        <taxon>Spermatophyta</taxon>
        <taxon>Magnoliopsida</taxon>
        <taxon>eudicotyledons</taxon>
        <taxon>Gunneridae</taxon>
        <taxon>Pentapetalae</taxon>
        <taxon>asterids</taxon>
        <taxon>lamiids</taxon>
        <taxon>Lamiales</taxon>
        <taxon>Scrophulariaceae</taxon>
        <taxon>Buddlejeae</taxon>
        <taxon>Buddleja</taxon>
    </lineage>
</organism>
<keyword evidence="1" id="KW-0633">Potassium transport</keyword>
<comment type="caution">
    <text evidence="6">The sequence shown here is derived from an EMBL/GenBank/DDBJ whole genome shotgun (WGS) entry which is preliminary data.</text>
</comment>
<keyword evidence="3" id="KW-0406">Ion transport</keyword>
<dbReference type="EMBL" id="WHWC01000016">
    <property type="protein sequence ID" value="KAG8367266.1"/>
    <property type="molecule type" value="Genomic_DNA"/>
</dbReference>
<gene>
    <name evidence="6" type="ORF">BUALT_Bualt16G0054600</name>
</gene>
<dbReference type="GO" id="GO:0034702">
    <property type="term" value="C:monoatomic ion channel complex"/>
    <property type="evidence" value="ECO:0007669"/>
    <property type="project" value="UniProtKB-KW"/>
</dbReference>
<dbReference type="AlphaFoldDB" id="A0AAV6W9Y8"/>
<dbReference type="Gene3D" id="1.10.287.70">
    <property type="match status" value="1"/>
</dbReference>
<dbReference type="GO" id="GO:0005249">
    <property type="term" value="F:voltage-gated potassium channel activity"/>
    <property type="evidence" value="ECO:0007669"/>
    <property type="project" value="InterPro"/>
</dbReference>
<dbReference type="SUPFAM" id="SSF48403">
    <property type="entry name" value="Ankyrin repeat"/>
    <property type="match status" value="1"/>
</dbReference>
<dbReference type="Proteomes" id="UP000826271">
    <property type="component" value="Unassembled WGS sequence"/>
</dbReference>
<evidence type="ECO:0000313" key="6">
    <source>
        <dbReference type="EMBL" id="KAG8367266.1"/>
    </source>
</evidence>
<evidence type="ECO:0000256" key="5">
    <source>
        <dbReference type="ARBA" id="ARBA00023303"/>
    </source>
</evidence>